<organism evidence="5 6">
    <name type="scientific">Emiliania huxleyi (strain CCMP1516)</name>
    <dbReference type="NCBI Taxonomy" id="280463"/>
    <lineage>
        <taxon>Eukaryota</taxon>
        <taxon>Haptista</taxon>
        <taxon>Haptophyta</taxon>
        <taxon>Prymnesiophyceae</taxon>
        <taxon>Isochrysidales</taxon>
        <taxon>Noelaerhabdaceae</taxon>
        <taxon>Emiliania</taxon>
    </lineage>
</organism>
<dbReference type="Pfam" id="PF01981">
    <property type="entry name" value="PTH2"/>
    <property type="match status" value="1"/>
</dbReference>
<evidence type="ECO:0000313" key="6">
    <source>
        <dbReference type="Proteomes" id="UP000013827"/>
    </source>
</evidence>
<dbReference type="SUPFAM" id="SSF102462">
    <property type="entry name" value="Peptidyl-tRNA hydrolase II"/>
    <property type="match status" value="1"/>
</dbReference>
<dbReference type="EC" id="3.1.1.29" evidence="1"/>
<dbReference type="PaxDb" id="2903-EOD35428"/>
<dbReference type="PANTHER" id="PTHR12649:SF11">
    <property type="entry name" value="PEPTIDYL-TRNA HYDROLASE 2, MITOCHONDRIAL"/>
    <property type="match status" value="1"/>
</dbReference>
<proteinExistence type="inferred from homology"/>
<evidence type="ECO:0000256" key="3">
    <source>
        <dbReference type="ARBA" id="ARBA00038050"/>
    </source>
</evidence>
<dbReference type="InterPro" id="IPR002833">
    <property type="entry name" value="PTH2"/>
</dbReference>
<dbReference type="EnsemblProtists" id="EOD35428">
    <property type="protein sequence ID" value="EOD35428"/>
    <property type="gene ID" value="EMIHUDRAFT_201520"/>
</dbReference>
<reference evidence="5" key="2">
    <citation type="submission" date="2024-10" db="UniProtKB">
        <authorList>
            <consortium name="EnsemblProtists"/>
        </authorList>
    </citation>
    <scope>IDENTIFICATION</scope>
</reference>
<keyword evidence="2" id="KW-0378">Hydrolase</keyword>
<dbReference type="GO" id="GO:0005829">
    <property type="term" value="C:cytosol"/>
    <property type="evidence" value="ECO:0007669"/>
    <property type="project" value="TreeGrafter"/>
</dbReference>
<name>A0A0D3KI43_EMIH1</name>
<dbReference type="InterPro" id="IPR023476">
    <property type="entry name" value="Pep_tRNA_hydro_II_dom_sf"/>
</dbReference>
<evidence type="ECO:0000256" key="1">
    <source>
        <dbReference type="ARBA" id="ARBA00013260"/>
    </source>
</evidence>
<accession>A0A0D3KI43</accession>
<dbReference type="RefSeq" id="XP_005787857.1">
    <property type="nucleotide sequence ID" value="XM_005787800.1"/>
</dbReference>
<dbReference type="Gene3D" id="3.40.1490.10">
    <property type="entry name" value="Bit1"/>
    <property type="match status" value="1"/>
</dbReference>
<keyword evidence="6" id="KW-1185">Reference proteome</keyword>
<dbReference type="KEGG" id="ehx:EMIHUDRAFT_201520"/>
<evidence type="ECO:0000256" key="2">
    <source>
        <dbReference type="ARBA" id="ARBA00022801"/>
    </source>
</evidence>
<dbReference type="eggNOG" id="KOG3282">
    <property type="taxonomic scope" value="Eukaryota"/>
</dbReference>
<reference evidence="6" key="1">
    <citation type="journal article" date="2013" name="Nature">
        <title>Pan genome of the phytoplankton Emiliania underpins its global distribution.</title>
        <authorList>
            <person name="Read B.A."/>
            <person name="Kegel J."/>
            <person name="Klute M.J."/>
            <person name="Kuo A."/>
            <person name="Lefebvre S.C."/>
            <person name="Maumus F."/>
            <person name="Mayer C."/>
            <person name="Miller J."/>
            <person name="Monier A."/>
            <person name="Salamov A."/>
            <person name="Young J."/>
            <person name="Aguilar M."/>
            <person name="Claverie J.M."/>
            <person name="Frickenhaus S."/>
            <person name="Gonzalez K."/>
            <person name="Herman E.K."/>
            <person name="Lin Y.C."/>
            <person name="Napier J."/>
            <person name="Ogata H."/>
            <person name="Sarno A.F."/>
            <person name="Shmutz J."/>
            <person name="Schroeder D."/>
            <person name="de Vargas C."/>
            <person name="Verret F."/>
            <person name="von Dassow P."/>
            <person name="Valentin K."/>
            <person name="Van de Peer Y."/>
            <person name="Wheeler G."/>
            <person name="Dacks J.B."/>
            <person name="Delwiche C.F."/>
            <person name="Dyhrman S.T."/>
            <person name="Glockner G."/>
            <person name="John U."/>
            <person name="Richards T."/>
            <person name="Worden A.Z."/>
            <person name="Zhang X."/>
            <person name="Grigoriev I.V."/>
            <person name="Allen A.E."/>
            <person name="Bidle K."/>
            <person name="Borodovsky M."/>
            <person name="Bowler C."/>
            <person name="Brownlee C."/>
            <person name="Cock J.M."/>
            <person name="Elias M."/>
            <person name="Gladyshev V.N."/>
            <person name="Groth M."/>
            <person name="Guda C."/>
            <person name="Hadaegh A."/>
            <person name="Iglesias-Rodriguez M.D."/>
            <person name="Jenkins J."/>
            <person name="Jones B.M."/>
            <person name="Lawson T."/>
            <person name="Leese F."/>
            <person name="Lindquist E."/>
            <person name="Lobanov A."/>
            <person name="Lomsadze A."/>
            <person name="Malik S.B."/>
            <person name="Marsh M.E."/>
            <person name="Mackinder L."/>
            <person name="Mock T."/>
            <person name="Mueller-Roeber B."/>
            <person name="Pagarete A."/>
            <person name="Parker M."/>
            <person name="Probert I."/>
            <person name="Quesneville H."/>
            <person name="Raines C."/>
            <person name="Rensing S.A."/>
            <person name="Riano-Pachon D.M."/>
            <person name="Richier S."/>
            <person name="Rokitta S."/>
            <person name="Shiraiwa Y."/>
            <person name="Soanes D.M."/>
            <person name="van der Giezen M."/>
            <person name="Wahlund T.M."/>
            <person name="Williams B."/>
            <person name="Wilson W."/>
            <person name="Wolfe G."/>
            <person name="Wurch L.L."/>
        </authorList>
    </citation>
    <scope>NUCLEOTIDE SEQUENCE</scope>
</reference>
<sequence>MIEQVMEVCGCSREAAERAAATRSPGVDLAVDLVLSTMSTHTSLPSGFDAPPQPAKLVCLVRKDLGMGTGKVAAQAITERASVSGTPENAYARLPPLQVAHGALAAYRAAVRRRDAGDASVPFRSWEEGGEPTVVLGVEDEARASAQLDGLLAQAEARGLPTERVADAGRTEVAAGSVTVGTIGPANNSEIDVVTGGLSLL</sequence>
<dbReference type="PANTHER" id="PTHR12649">
    <property type="entry name" value="PEPTIDYL-TRNA HYDROLASE 2"/>
    <property type="match status" value="1"/>
</dbReference>
<dbReference type="GO" id="GO:0004045">
    <property type="term" value="F:peptidyl-tRNA hydrolase activity"/>
    <property type="evidence" value="ECO:0007669"/>
    <property type="project" value="UniProtKB-EC"/>
</dbReference>
<dbReference type="AlphaFoldDB" id="A0A0D3KI43"/>
<dbReference type="HOGENOM" id="CLU_1362617_0_0_1"/>
<comment type="similarity">
    <text evidence="3">Belongs to the PTH2 family.</text>
</comment>
<dbReference type="GeneID" id="17280698"/>
<protein>
    <recommendedName>
        <fullName evidence="1">peptidyl-tRNA hydrolase</fullName>
        <ecNumber evidence="1">3.1.1.29</ecNumber>
    </recommendedName>
</protein>
<evidence type="ECO:0000313" key="5">
    <source>
        <dbReference type="EnsemblProtists" id="EOD35428"/>
    </source>
</evidence>
<comment type="catalytic activity">
    <reaction evidence="4">
        <text>an N-acyl-L-alpha-aminoacyl-tRNA + H2O = an N-acyl-L-amino acid + a tRNA + H(+)</text>
        <dbReference type="Rhea" id="RHEA:54448"/>
        <dbReference type="Rhea" id="RHEA-COMP:10123"/>
        <dbReference type="Rhea" id="RHEA-COMP:13883"/>
        <dbReference type="ChEBI" id="CHEBI:15377"/>
        <dbReference type="ChEBI" id="CHEBI:15378"/>
        <dbReference type="ChEBI" id="CHEBI:59874"/>
        <dbReference type="ChEBI" id="CHEBI:78442"/>
        <dbReference type="ChEBI" id="CHEBI:138191"/>
        <dbReference type="EC" id="3.1.1.29"/>
    </reaction>
</comment>
<evidence type="ECO:0000256" key="4">
    <source>
        <dbReference type="ARBA" id="ARBA00048707"/>
    </source>
</evidence>
<dbReference type="Proteomes" id="UP000013827">
    <property type="component" value="Unassembled WGS sequence"/>
</dbReference>